<sequence length="191" mass="20362">MEGDTPHQQVSPSTSKTLQELAADGKKQLETVVEIAHQILLSLNEALCSPSFWVAPSSSHLALESSSVSSNSLTAVSDPAAGAGRDSGGEGEAGLAALEATSLRYKVATAALRATVASILNTPQVIFLSIQEDEGTGGVPVEMETGELDDLEQRVTDLRKEVMKKNQFLKLQIDQLRNLIADISMWQSQSL</sequence>
<reference evidence="3" key="1">
    <citation type="submission" date="2024-02" db="EMBL/GenBank/DDBJ databases">
        <authorList>
            <consortium name="ELIXIR-Norway"/>
            <consortium name="Elixir Norway"/>
        </authorList>
    </citation>
    <scope>NUCLEOTIDE SEQUENCE</scope>
</reference>
<evidence type="ECO:0000256" key="1">
    <source>
        <dbReference type="SAM" id="Coils"/>
    </source>
</evidence>
<feature type="coiled-coil region" evidence="1">
    <location>
        <begin position="141"/>
        <end position="179"/>
    </location>
</feature>
<dbReference type="InterPro" id="IPR034568">
    <property type="entry name" value="MED30"/>
</dbReference>
<organism evidence="3 4">
    <name type="scientific">Sphagnum jensenii</name>
    <dbReference type="NCBI Taxonomy" id="128206"/>
    <lineage>
        <taxon>Eukaryota</taxon>
        <taxon>Viridiplantae</taxon>
        <taxon>Streptophyta</taxon>
        <taxon>Embryophyta</taxon>
        <taxon>Bryophyta</taxon>
        <taxon>Sphagnophytina</taxon>
        <taxon>Sphagnopsida</taxon>
        <taxon>Sphagnales</taxon>
        <taxon>Sphagnaceae</taxon>
        <taxon>Sphagnum</taxon>
    </lineage>
</organism>
<evidence type="ECO:0008006" key="5">
    <source>
        <dbReference type="Google" id="ProtNLM"/>
    </source>
</evidence>
<dbReference type="PANTHER" id="PTHR36406">
    <property type="entry name" value="MEDIATOR OF RNA POLYMERASE II TRANSCRIPTION SUBUNIT 30"/>
    <property type="match status" value="1"/>
</dbReference>
<name>A0ABP0XMY9_9BRYO</name>
<feature type="compositionally biased region" description="Polar residues" evidence="2">
    <location>
        <begin position="1"/>
        <end position="18"/>
    </location>
</feature>
<evidence type="ECO:0000256" key="2">
    <source>
        <dbReference type="SAM" id="MobiDB-lite"/>
    </source>
</evidence>
<protein>
    <recommendedName>
        <fullName evidence="5">Mediator of RNA polymerase II transcription subunit 30</fullName>
    </recommendedName>
</protein>
<dbReference type="EMBL" id="OZ020104">
    <property type="protein sequence ID" value="CAK9278907.1"/>
    <property type="molecule type" value="Genomic_DNA"/>
</dbReference>
<keyword evidence="4" id="KW-1185">Reference proteome</keyword>
<feature type="region of interest" description="Disordered" evidence="2">
    <location>
        <begin position="72"/>
        <end position="91"/>
    </location>
</feature>
<proteinExistence type="predicted"/>
<evidence type="ECO:0000313" key="4">
    <source>
        <dbReference type="Proteomes" id="UP001497444"/>
    </source>
</evidence>
<keyword evidence="1" id="KW-0175">Coiled coil</keyword>
<evidence type="ECO:0000313" key="3">
    <source>
        <dbReference type="EMBL" id="CAK9278907.1"/>
    </source>
</evidence>
<gene>
    <name evidence="3" type="ORF">CSSPJE1EN1_LOCUS24385</name>
</gene>
<dbReference type="PANTHER" id="PTHR36406:SF2">
    <property type="entry name" value="MEDIATOR OF RNA POLYMERASE II TRANSCRIPTION SUBUNIT 30"/>
    <property type="match status" value="1"/>
</dbReference>
<dbReference type="Proteomes" id="UP001497444">
    <property type="component" value="Chromosome 9"/>
</dbReference>
<feature type="region of interest" description="Disordered" evidence="2">
    <location>
        <begin position="1"/>
        <end position="22"/>
    </location>
</feature>
<accession>A0ABP0XMY9</accession>